<protein>
    <recommendedName>
        <fullName evidence="3">AP2/ERF domain-containing protein</fullName>
    </recommendedName>
</protein>
<reference evidence="1 2" key="1">
    <citation type="submission" date="2018-06" db="EMBL/GenBank/DDBJ databases">
        <title>The Genome of Cuscuta australis (Dodder) Provides Insight into the Evolution of Plant Parasitism.</title>
        <authorList>
            <person name="Liu H."/>
        </authorList>
    </citation>
    <scope>NUCLEOTIDE SEQUENCE [LARGE SCALE GENOMIC DNA]</scope>
    <source>
        <strain evidence="2">cv. Yunnan</strain>
        <tissue evidence="1">Vines</tissue>
    </source>
</reference>
<dbReference type="Proteomes" id="UP000249390">
    <property type="component" value="Unassembled WGS sequence"/>
</dbReference>
<dbReference type="AlphaFoldDB" id="A0A328DET9"/>
<proteinExistence type="predicted"/>
<dbReference type="EMBL" id="NQVE01000146">
    <property type="protein sequence ID" value="RAL44257.1"/>
    <property type="molecule type" value="Genomic_DNA"/>
</dbReference>
<evidence type="ECO:0008006" key="3">
    <source>
        <dbReference type="Google" id="ProtNLM"/>
    </source>
</evidence>
<accession>A0A328DET9</accession>
<organism evidence="1 2">
    <name type="scientific">Cuscuta australis</name>
    <dbReference type="NCBI Taxonomy" id="267555"/>
    <lineage>
        <taxon>Eukaryota</taxon>
        <taxon>Viridiplantae</taxon>
        <taxon>Streptophyta</taxon>
        <taxon>Embryophyta</taxon>
        <taxon>Tracheophyta</taxon>
        <taxon>Spermatophyta</taxon>
        <taxon>Magnoliopsida</taxon>
        <taxon>eudicotyledons</taxon>
        <taxon>Gunneridae</taxon>
        <taxon>Pentapetalae</taxon>
        <taxon>asterids</taxon>
        <taxon>lamiids</taxon>
        <taxon>Solanales</taxon>
        <taxon>Convolvulaceae</taxon>
        <taxon>Cuscuteae</taxon>
        <taxon>Cuscuta</taxon>
        <taxon>Cuscuta subgen. Grammica</taxon>
        <taxon>Cuscuta sect. Cleistogrammica</taxon>
    </lineage>
</organism>
<gene>
    <name evidence="1" type="ORF">DM860_015617</name>
</gene>
<sequence length="102" mass="11616">MGFPHGVQGTKQLHYSNVDDERLDWGSLLGRNVYLGWFEGEIESGYDKAAIKLNGREAVTTFELSSYEGVKERRALKSTSMSMLMKLEDLHLRLHMEVLPPC</sequence>
<comment type="caution">
    <text evidence="1">The sequence shown here is derived from an EMBL/GenBank/DDBJ whole genome shotgun (WGS) entry which is preliminary data.</text>
</comment>
<evidence type="ECO:0000313" key="2">
    <source>
        <dbReference type="Proteomes" id="UP000249390"/>
    </source>
</evidence>
<name>A0A328DET9_9ASTE</name>
<evidence type="ECO:0000313" key="1">
    <source>
        <dbReference type="EMBL" id="RAL44257.1"/>
    </source>
</evidence>
<keyword evidence="2" id="KW-1185">Reference proteome</keyword>